<dbReference type="OrthoDB" id="7464898at2759"/>
<name>A0A1W4X0J7_AGRPL</name>
<feature type="signal peptide" evidence="1">
    <location>
        <begin position="1"/>
        <end position="20"/>
    </location>
</feature>
<dbReference type="Proteomes" id="UP000192223">
    <property type="component" value="Unplaced"/>
</dbReference>
<gene>
    <name evidence="3" type="primary">LOC108737476</name>
</gene>
<protein>
    <submittedName>
        <fullName evidence="3">Uncharacterized protein LOC108737476</fullName>
    </submittedName>
</protein>
<evidence type="ECO:0000313" key="3">
    <source>
        <dbReference type="RefSeq" id="XP_018325835.1"/>
    </source>
</evidence>
<dbReference type="AlphaFoldDB" id="A0A1W4X0J7"/>
<proteinExistence type="predicted"/>
<evidence type="ECO:0000256" key="1">
    <source>
        <dbReference type="SAM" id="SignalP"/>
    </source>
</evidence>
<sequence length="150" mass="17434">MQQVLLFGFICIWYASWCLAFHDDYDSNSNSWEEQRAVFKKDDSKNYPDYYVGLKYNDYPTIVPRKRTAIFLDRVMMALQRAIDEEEKIAAAAAAAASSVADNKSRTKSVGPEALRSMDLQRRGHQDSMQTQQKGRVYWRCYFNAITCFK</sequence>
<accession>A0A1W4X0J7</accession>
<organism evidence="2 3">
    <name type="scientific">Agrilus planipennis</name>
    <name type="common">Emerald ash borer</name>
    <name type="synonym">Agrilus marcopoli</name>
    <dbReference type="NCBI Taxonomy" id="224129"/>
    <lineage>
        <taxon>Eukaryota</taxon>
        <taxon>Metazoa</taxon>
        <taxon>Ecdysozoa</taxon>
        <taxon>Arthropoda</taxon>
        <taxon>Hexapoda</taxon>
        <taxon>Insecta</taxon>
        <taxon>Pterygota</taxon>
        <taxon>Neoptera</taxon>
        <taxon>Endopterygota</taxon>
        <taxon>Coleoptera</taxon>
        <taxon>Polyphaga</taxon>
        <taxon>Elateriformia</taxon>
        <taxon>Buprestoidea</taxon>
        <taxon>Buprestidae</taxon>
        <taxon>Agrilinae</taxon>
        <taxon>Agrilus</taxon>
    </lineage>
</organism>
<keyword evidence="1" id="KW-0732">Signal</keyword>
<dbReference type="RefSeq" id="XP_018325835.1">
    <property type="nucleotide sequence ID" value="XM_018470333.1"/>
</dbReference>
<dbReference type="GeneID" id="108737476"/>
<dbReference type="KEGG" id="apln:108737476"/>
<reference evidence="3" key="1">
    <citation type="submission" date="2025-08" db="UniProtKB">
        <authorList>
            <consortium name="RefSeq"/>
        </authorList>
    </citation>
    <scope>IDENTIFICATION</scope>
    <source>
        <tissue evidence="3">Entire body</tissue>
    </source>
</reference>
<evidence type="ECO:0000313" key="2">
    <source>
        <dbReference type="Proteomes" id="UP000192223"/>
    </source>
</evidence>
<feature type="chain" id="PRO_5010703423" evidence="1">
    <location>
        <begin position="21"/>
        <end position="150"/>
    </location>
</feature>
<dbReference type="InParanoid" id="A0A1W4X0J7"/>
<keyword evidence="2" id="KW-1185">Reference proteome</keyword>